<gene>
    <name evidence="4" type="ORF">DEO72_LG5g759</name>
</gene>
<keyword evidence="2 4" id="KW-0808">Transferase</keyword>
<dbReference type="Proteomes" id="UP000501690">
    <property type="component" value="Linkage Group LG5"/>
</dbReference>
<accession>A0A4D6LW90</accession>
<reference evidence="4 5" key="1">
    <citation type="submission" date="2019-04" db="EMBL/GenBank/DDBJ databases">
        <title>An improved genome assembly and genetic linkage map for asparagus bean, Vigna unguiculata ssp. sesquipedialis.</title>
        <authorList>
            <person name="Xia Q."/>
            <person name="Zhang R."/>
            <person name="Dong Y."/>
        </authorList>
    </citation>
    <scope>NUCLEOTIDE SEQUENCE [LARGE SCALE GENOMIC DNA]</scope>
    <source>
        <tissue evidence="4">Leaf</tissue>
    </source>
</reference>
<dbReference type="FunFam" id="3.40.50.2000:FF:000061">
    <property type="entry name" value="UDP-glycosyltransferase 83A1"/>
    <property type="match status" value="1"/>
</dbReference>
<dbReference type="CDD" id="cd03784">
    <property type="entry name" value="GT1_Gtf-like"/>
    <property type="match status" value="1"/>
</dbReference>
<feature type="domain" description="Glycosyltransferase N-terminal" evidence="3">
    <location>
        <begin position="6"/>
        <end position="126"/>
    </location>
</feature>
<dbReference type="GO" id="GO:0080043">
    <property type="term" value="F:quercetin 3-O-glucosyltransferase activity"/>
    <property type="evidence" value="ECO:0007669"/>
    <property type="project" value="TreeGrafter"/>
</dbReference>
<dbReference type="AlphaFoldDB" id="A0A4D6LW90"/>
<dbReference type="EMBL" id="CP039349">
    <property type="protein sequence ID" value="QCD92691.1"/>
    <property type="molecule type" value="Genomic_DNA"/>
</dbReference>
<dbReference type="InterPro" id="IPR018247">
    <property type="entry name" value="EF_Hand_1_Ca_BS"/>
</dbReference>
<dbReference type="PROSITE" id="PS00018">
    <property type="entry name" value="EF_HAND_1"/>
    <property type="match status" value="1"/>
</dbReference>
<sequence>MSNIPVVLVLPYPAQGHVNPLMILSQKLVKNGCKVVFVNTEFDHKRVVSSFGEQQHSRKHEEESVMKLVSVPDGLGADDDRNDFGKLCDALQNSMPKELEKLIHNMHLKGENKISFIVADLFMAWALDVGKKFGMKGAIVGPASATTFALMCSIPSLIHDGTLDSDGVRLTTKETIQISSSMAEMNIGDLFWLNIGDIINEWWLCNTTDELEPGALSFVPKILPIGPLLRSYDTKSGTTKAIGQYWEEDLSCISWLDEQHHGTVLYVAFGSITLFDQNQFNELALGLVLTKRPFLWVIREDNKMEYPTEFKGHKGKIVSWAPQQKVLSHPAIACFVSHCGWNSTMEGLSNGVPFLCWPYFAEQIQNGRYICDELKVGLGFDKDKNGIVSCKEVKLKVEQLLNDENMKSRSLELKEKVMNNIVKGGASLEKLHRFVKWIKE</sequence>
<dbReference type="InterPro" id="IPR002213">
    <property type="entry name" value="UDP_glucos_trans"/>
</dbReference>
<evidence type="ECO:0000256" key="2">
    <source>
        <dbReference type="ARBA" id="ARBA00022679"/>
    </source>
</evidence>
<dbReference type="PANTHER" id="PTHR11926">
    <property type="entry name" value="GLUCOSYL/GLUCURONOSYL TRANSFERASES"/>
    <property type="match status" value="1"/>
</dbReference>
<dbReference type="Pfam" id="PF00201">
    <property type="entry name" value="UDPGT"/>
    <property type="match status" value="1"/>
</dbReference>
<name>A0A4D6LW90_VIGUN</name>
<dbReference type="Gene3D" id="3.40.50.2000">
    <property type="entry name" value="Glycogen Phosphorylase B"/>
    <property type="match status" value="2"/>
</dbReference>
<dbReference type="Pfam" id="PF26168">
    <property type="entry name" value="Glyco_transf_N"/>
    <property type="match status" value="1"/>
</dbReference>
<dbReference type="InterPro" id="IPR058980">
    <property type="entry name" value="Glyco_transf_N"/>
</dbReference>
<dbReference type="PANTHER" id="PTHR11926:SF1412">
    <property type="entry name" value="UDP-GLYCOSYLTRANSFERASE 83A1-LIKE"/>
    <property type="match status" value="1"/>
</dbReference>
<comment type="similarity">
    <text evidence="1">Belongs to the UDP-glycosyltransferase family.</text>
</comment>
<protein>
    <submittedName>
        <fullName evidence="4">UDP-glucose:acetate beta-D-glucosyltransferase</fullName>
    </submittedName>
</protein>
<organism evidence="4 5">
    <name type="scientific">Vigna unguiculata</name>
    <name type="common">Cowpea</name>
    <dbReference type="NCBI Taxonomy" id="3917"/>
    <lineage>
        <taxon>Eukaryota</taxon>
        <taxon>Viridiplantae</taxon>
        <taxon>Streptophyta</taxon>
        <taxon>Embryophyta</taxon>
        <taxon>Tracheophyta</taxon>
        <taxon>Spermatophyta</taxon>
        <taxon>Magnoliopsida</taxon>
        <taxon>eudicotyledons</taxon>
        <taxon>Gunneridae</taxon>
        <taxon>Pentapetalae</taxon>
        <taxon>rosids</taxon>
        <taxon>fabids</taxon>
        <taxon>Fabales</taxon>
        <taxon>Fabaceae</taxon>
        <taxon>Papilionoideae</taxon>
        <taxon>50 kb inversion clade</taxon>
        <taxon>NPAAA clade</taxon>
        <taxon>indigoferoid/millettioid clade</taxon>
        <taxon>Phaseoleae</taxon>
        <taxon>Vigna</taxon>
    </lineage>
</organism>
<dbReference type="GO" id="GO:0080044">
    <property type="term" value="F:quercetin 7-O-glucosyltransferase activity"/>
    <property type="evidence" value="ECO:0007669"/>
    <property type="project" value="TreeGrafter"/>
</dbReference>
<dbReference type="SUPFAM" id="SSF53756">
    <property type="entry name" value="UDP-Glycosyltransferase/glycogen phosphorylase"/>
    <property type="match status" value="1"/>
</dbReference>
<keyword evidence="5" id="KW-1185">Reference proteome</keyword>
<evidence type="ECO:0000256" key="1">
    <source>
        <dbReference type="ARBA" id="ARBA00009995"/>
    </source>
</evidence>
<evidence type="ECO:0000313" key="4">
    <source>
        <dbReference type="EMBL" id="QCD92691.1"/>
    </source>
</evidence>
<proteinExistence type="inferred from homology"/>
<evidence type="ECO:0000313" key="5">
    <source>
        <dbReference type="Proteomes" id="UP000501690"/>
    </source>
</evidence>
<evidence type="ECO:0000259" key="3">
    <source>
        <dbReference type="Pfam" id="PF26168"/>
    </source>
</evidence>